<dbReference type="KEGG" id="cbr:CBG_06454"/>
<protein>
    <recommendedName>
        <fullName evidence="2">C2H2-type domain-containing protein</fullName>
    </recommendedName>
</protein>
<gene>
    <name evidence="3" type="ORF">L3Y34_007284</name>
    <name evidence="4" type="ORF">L5515_007136</name>
</gene>
<evidence type="ECO:0000313" key="3">
    <source>
        <dbReference type="EMBL" id="ULT88000.1"/>
    </source>
</evidence>
<sequence>MEDHLPEEQDVEVEDEEYLIPIESIQSTSQQDSEVKTSRKRPHPSSPESAYSVFNPDAYGEVLPEDVPRPVCDFCSLAFLTWASYEYHILRYHVMYRPYRCAGCKHLAFHTEAEGRHHATCYHDPAPNGFPIMKITDFEKESEYMECMMNAKTTDTDGISFSRERLNEGLKMIEKVQLVKFRAQRAQLPRCIRHDVDLVSTATEPETIEEEPGPEFEPEPVFFEEHQNVEFQEYRQADVLDEL</sequence>
<organism evidence="4 6">
    <name type="scientific">Caenorhabditis briggsae</name>
    <dbReference type="NCBI Taxonomy" id="6238"/>
    <lineage>
        <taxon>Eukaryota</taxon>
        <taxon>Metazoa</taxon>
        <taxon>Ecdysozoa</taxon>
        <taxon>Nematoda</taxon>
        <taxon>Chromadorea</taxon>
        <taxon>Rhabditida</taxon>
        <taxon>Rhabditina</taxon>
        <taxon>Rhabditomorpha</taxon>
        <taxon>Rhabditoidea</taxon>
        <taxon>Rhabditidae</taxon>
        <taxon>Peloderinae</taxon>
        <taxon>Caenorhabditis</taxon>
    </lineage>
</organism>
<feature type="domain" description="C2H2-type" evidence="2">
    <location>
        <begin position="72"/>
        <end position="93"/>
    </location>
</feature>
<reference evidence="3 5" key="1">
    <citation type="submission" date="2022-02" db="EMBL/GenBank/DDBJ databases">
        <title>Chromosome-level reference genomes for two strains of Caenorhabditis briggsae: an improved platform for comparative genomics.</title>
        <authorList>
            <person name="Stevens L."/>
            <person name="Andersen E.C."/>
        </authorList>
    </citation>
    <scope>NUCLEOTIDE SEQUENCE [LARGE SCALE GENOMIC DNA]</scope>
    <source>
        <strain evidence="3">QX1410_ONT</strain>
        <tissue evidence="3">Whole-organism</tissue>
    </source>
</reference>
<dbReference type="PROSITE" id="PS00028">
    <property type="entry name" value="ZINC_FINGER_C2H2_1"/>
    <property type="match status" value="1"/>
</dbReference>
<evidence type="ECO:0000256" key="1">
    <source>
        <dbReference type="SAM" id="MobiDB-lite"/>
    </source>
</evidence>
<dbReference type="InterPro" id="IPR013087">
    <property type="entry name" value="Znf_C2H2_type"/>
</dbReference>
<evidence type="ECO:0000313" key="5">
    <source>
        <dbReference type="Proteomes" id="UP000827892"/>
    </source>
</evidence>
<evidence type="ECO:0000313" key="4">
    <source>
        <dbReference type="EMBL" id="UMM33801.1"/>
    </source>
</evidence>
<evidence type="ECO:0000313" key="6">
    <source>
        <dbReference type="Proteomes" id="UP000829354"/>
    </source>
</evidence>
<dbReference type="OMA" id="YRCAGCK"/>
<dbReference type="Proteomes" id="UP000829354">
    <property type="component" value="Chromosome V"/>
</dbReference>
<keyword evidence="6" id="KW-1185">Reference proteome</keyword>
<dbReference type="EMBL" id="CP092624">
    <property type="protein sequence ID" value="UMM33801.1"/>
    <property type="molecule type" value="Genomic_DNA"/>
</dbReference>
<feature type="compositionally biased region" description="Acidic residues" evidence="1">
    <location>
        <begin position="8"/>
        <end position="18"/>
    </location>
</feature>
<reference evidence="4 6" key="2">
    <citation type="submission" date="2022-04" db="EMBL/GenBank/DDBJ databases">
        <title>Chromosome-level reference genomes for two strains of Caenorhabditis briggsae: an improved platform for comparative genomics.</title>
        <authorList>
            <person name="Stevens L."/>
            <person name="Andersen E."/>
        </authorList>
    </citation>
    <scope>NUCLEOTIDE SEQUENCE [LARGE SCALE GENOMIC DNA]</scope>
    <source>
        <strain evidence="4">VX34</strain>
        <tissue evidence="4">Whole-organism</tissue>
    </source>
</reference>
<dbReference type="Proteomes" id="UP000827892">
    <property type="component" value="Chromosome V"/>
</dbReference>
<feature type="region of interest" description="Disordered" evidence="1">
    <location>
        <begin position="1"/>
        <end position="51"/>
    </location>
</feature>
<dbReference type="EMBL" id="CP090895">
    <property type="protein sequence ID" value="ULT88000.1"/>
    <property type="molecule type" value="Genomic_DNA"/>
</dbReference>
<name>A0AAE9EXQ1_CAEBR</name>
<accession>A0AAE9EXQ1</accession>
<dbReference type="AlphaFoldDB" id="A0AAE9EXQ1"/>
<evidence type="ECO:0000259" key="2">
    <source>
        <dbReference type="PROSITE" id="PS00028"/>
    </source>
</evidence>
<proteinExistence type="predicted"/>